<evidence type="ECO:0000256" key="1">
    <source>
        <dbReference type="SAM" id="MobiDB-lite"/>
    </source>
</evidence>
<protein>
    <recommendedName>
        <fullName evidence="3">SAF domain-containing protein</fullName>
    </recommendedName>
</protein>
<dbReference type="InParanoid" id="A0A517SGR6"/>
<dbReference type="SMART" id="SM00858">
    <property type="entry name" value="SAF"/>
    <property type="match status" value="1"/>
</dbReference>
<dbReference type="Pfam" id="PF08666">
    <property type="entry name" value="SAF"/>
    <property type="match status" value="1"/>
</dbReference>
<dbReference type="OrthoDB" id="281109at2"/>
<feature type="signal peptide" evidence="2">
    <location>
        <begin position="1"/>
        <end position="26"/>
    </location>
</feature>
<evidence type="ECO:0000259" key="3">
    <source>
        <dbReference type="SMART" id="SM00858"/>
    </source>
</evidence>
<keyword evidence="2" id="KW-0732">Signal</keyword>
<dbReference type="Pfam" id="PF16976">
    <property type="entry name" value="RcpC"/>
    <property type="match status" value="1"/>
</dbReference>
<feature type="region of interest" description="Disordered" evidence="1">
    <location>
        <begin position="234"/>
        <end position="266"/>
    </location>
</feature>
<sequence precursor="true">MKPKTLMLLCVAVGCGLVAMIGVQQALNKPKTTEVRTVHVAVALTDINPGDPLSEGNVGFKEIPVEGAREDSVTKPDQYAQRSLKVAVLQGDYITKGKLNEKGVIGKSAQIPIGSRIATINVDETQSASNMLNPGDKVDVLVTFDVKTSMGVETKSVTLLERVDVFAVQDKTKGDRLATGDNSKVNARQISLVVTPEEVNWLALAQRKGQLGLVWRNPLDKTLQTTKAATEKLLSDLRGLDGQNRPEVGGPEMPEEPKSVVQEKPAAPDLSSFLESTKAAIPSPPKPAPVPEKTEVATWEVKVYKGNDIQSYPFELTKEEAKNEPEKKTDSESAEPAKAASAAANLLKSFGWPLPSTSVKAEPEAVPAGLPTL</sequence>
<feature type="region of interest" description="Disordered" evidence="1">
    <location>
        <begin position="353"/>
        <end position="373"/>
    </location>
</feature>
<feature type="domain" description="SAF" evidence="3">
    <location>
        <begin position="38"/>
        <end position="100"/>
    </location>
</feature>
<dbReference type="Proteomes" id="UP000315700">
    <property type="component" value="Chromosome"/>
</dbReference>
<accession>A0A517SGR6</accession>
<dbReference type="PROSITE" id="PS51257">
    <property type="entry name" value="PROKAR_LIPOPROTEIN"/>
    <property type="match status" value="1"/>
</dbReference>
<dbReference type="AlphaFoldDB" id="A0A517SGR6"/>
<evidence type="ECO:0000256" key="2">
    <source>
        <dbReference type="SAM" id="SignalP"/>
    </source>
</evidence>
<gene>
    <name evidence="4" type="ORF">Pan44_33620</name>
</gene>
<name>A0A517SGR6_9PLAN</name>
<dbReference type="InterPro" id="IPR013974">
    <property type="entry name" value="SAF"/>
</dbReference>
<evidence type="ECO:0000313" key="5">
    <source>
        <dbReference type="Proteomes" id="UP000315700"/>
    </source>
</evidence>
<dbReference type="NCBIfam" id="TIGR03177">
    <property type="entry name" value="pilus_cpaB"/>
    <property type="match status" value="1"/>
</dbReference>
<feature type="compositionally biased region" description="Basic and acidic residues" evidence="1">
    <location>
        <begin position="316"/>
        <end position="331"/>
    </location>
</feature>
<feature type="chain" id="PRO_5022157012" description="SAF domain-containing protein" evidence="2">
    <location>
        <begin position="27"/>
        <end position="373"/>
    </location>
</feature>
<feature type="region of interest" description="Disordered" evidence="1">
    <location>
        <begin position="315"/>
        <end position="341"/>
    </location>
</feature>
<proteinExistence type="predicted"/>
<dbReference type="KEGG" id="ccos:Pan44_33620"/>
<reference evidence="4 5" key="1">
    <citation type="submission" date="2019-02" db="EMBL/GenBank/DDBJ databases">
        <title>Deep-cultivation of Planctomycetes and their phenomic and genomic characterization uncovers novel biology.</title>
        <authorList>
            <person name="Wiegand S."/>
            <person name="Jogler M."/>
            <person name="Boedeker C."/>
            <person name="Pinto D."/>
            <person name="Vollmers J."/>
            <person name="Rivas-Marin E."/>
            <person name="Kohn T."/>
            <person name="Peeters S.H."/>
            <person name="Heuer A."/>
            <person name="Rast P."/>
            <person name="Oberbeckmann S."/>
            <person name="Bunk B."/>
            <person name="Jeske O."/>
            <person name="Meyerdierks A."/>
            <person name="Storesund J.E."/>
            <person name="Kallscheuer N."/>
            <person name="Luecker S."/>
            <person name="Lage O.M."/>
            <person name="Pohl T."/>
            <person name="Merkel B.J."/>
            <person name="Hornburger P."/>
            <person name="Mueller R.-W."/>
            <person name="Bruemmer F."/>
            <person name="Labrenz M."/>
            <person name="Spormann A.M."/>
            <person name="Op den Camp H."/>
            <person name="Overmann J."/>
            <person name="Amann R."/>
            <person name="Jetten M.S.M."/>
            <person name="Mascher T."/>
            <person name="Medema M.H."/>
            <person name="Devos D.P."/>
            <person name="Kaster A.-K."/>
            <person name="Ovreas L."/>
            <person name="Rohde M."/>
            <person name="Galperin M.Y."/>
            <person name="Jogler C."/>
        </authorList>
    </citation>
    <scope>NUCLEOTIDE SEQUENCE [LARGE SCALE GENOMIC DNA]</scope>
    <source>
        <strain evidence="4 5">Pan44</strain>
    </source>
</reference>
<dbReference type="InterPro" id="IPR031571">
    <property type="entry name" value="RcpC_dom"/>
</dbReference>
<dbReference type="EMBL" id="CP036271">
    <property type="protein sequence ID" value="QDT55319.1"/>
    <property type="molecule type" value="Genomic_DNA"/>
</dbReference>
<keyword evidence="5" id="KW-1185">Reference proteome</keyword>
<dbReference type="InterPro" id="IPR017592">
    <property type="entry name" value="Pilus_assmbl_Flp-typ_CpaB"/>
</dbReference>
<evidence type="ECO:0000313" key="4">
    <source>
        <dbReference type="EMBL" id="QDT55319.1"/>
    </source>
</evidence>
<dbReference type="RefSeq" id="WP_145031087.1">
    <property type="nucleotide sequence ID" value="NZ_CP036271.1"/>
</dbReference>
<dbReference type="CDD" id="cd11614">
    <property type="entry name" value="SAF_CpaB_FlgA_like"/>
    <property type="match status" value="1"/>
</dbReference>
<organism evidence="4 5">
    <name type="scientific">Caulifigura coniformis</name>
    <dbReference type="NCBI Taxonomy" id="2527983"/>
    <lineage>
        <taxon>Bacteria</taxon>
        <taxon>Pseudomonadati</taxon>
        <taxon>Planctomycetota</taxon>
        <taxon>Planctomycetia</taxon>
        <taxon>Planctomycetales</taxon>
        <taxon>Planctomycetaceae</taxon>
        <taxon>Caulifigura</taxon>
    </lineage>
</organism>